<dbReference type="SUPFAM" id="SSF56112">
    <property type="entry name" value="Protein kinase-like (PK-like)"/>
    <property type="match status" value="1"/>
</dbReference>
<dbReference type="OrthoDB" id="10261027at2759"/>
<protein>
    <submittedName>
        <fullName evidence="2">Kinase-like domain-containing protein</fullName>
    </submittedName>
</protein>
<accession>A0A8H3QS99</accession>
<evidence type="ECO:0000313" key="2">
    <source>
        <dbReference type="EMBL" id="GES90965.1"/>
    </source>
</evidence>
<evidence type="ECO:0000313" key="3">
    <source>
        <dbReference type="Proteomes" id="UP000615446"/>
    </source>
</evidence>
<proteinExistence type="predicted"/>
<feature type="domain" description="Serine-threonine/tyrosine-protein kinase catalytic" evidence="1">
    <location>
        <begin position="38"/>
        <end position="109"/>
    </location>
</feature>
<keyword evidence="2" id="KW-0808">Transferase</keyword>
<dbReference type="InterPro" id="IPR011009">
    <property type="entry name" value="Kinase-like_dom_sf"/>
</dbReference>
<dbReference type="Gene3D" id="1.10.510.10">
    <property type="entry name" value="Transferase(Phosphotransferase) domain 1"/>
    <property type="match status" value="1"/>
</dbReference>
<keyword evidence="2" id="KW-0418">Kinase</keyword>
<name>A0A8H3QS99_9GLOM</name>
<sequence>MNLNILIVFKKLDPDPLEMSTANWKNSDKYFALKSFYNFNNFTVKEIVNEVNTFNKIQNNGPKKYLFVMEYADGGTLRNYLKVHSNLTWNEKLNLALQLAHAVSCLHDEGIKEVFFEEKHLRSIKPIVRHVE</sequence>
<dbReference type="Proteomes" id="UP000615446">
    <property type="component" value="Unassembled WGS sequence"/>
</dbReference>
<gene>
    <name evidence="2" type="ORF">RCL2_001779700</name>
</gene>
<organism evidence="2 3">
    <name type="scientific">Rhizophagus clarus</name>
    <dbReference type="NCBI Taxonomy" id="94130"/>
    <lineage>
        <taxon>Eukaryota</taxon>
        <taxon>Fungi</taxon>
        <taxon>Fungi incertae sedis</taxon>
        <taxon>Mucoromycota</taxon>
        <taxon>Glomeromycotina</taxon>
        <taxon>Glomeromycetes</taxon>
        <taxon>Glomerales</taxon>
        <taxon>Glomeraceae</taxon>
        <taxon>Rhizophagus</taxon>
    </lineage>
</organism>
<evidence type="ECO:0000259" key="1">
    <source>
        <dbReference type="Pfam" id="PF07714"/>
    </source>
</evidence>
<comment type="caution">
    <text evidence="2">The sequence shown here is derived from an EMBL/GenBank/DDBJ whole genome shotgun (WGS) entry which is preliminary data.</text>
</comment>
<dbReference type="EMBL" id="BLAL01000197">
    <property type="protein sequence ID" value="GES90965.1"/>
    <property type="molecule type" value="Genomic_DNA"/>
</dbReference>
<dbReference type="Pfam" id="PF07714">
    <property type="entry name" value="PK_Tyr_Ser-Thr"/>
    <property type="match status" value="1"/>
</dbReference>
<reference evidence="2" key="1">
    <citation type="submission" date="2019-10" db="EMBL/GenBank/DDBJ databases">
        <title>Conservation and host-specific expression of non-tandemly repeated heterogenous ribosome RNA gene in arbuscular mycorrhizal fungi.</title>
        <authorList>
            <person name="Maeda T."/>
            <person name="Kobayashi Y."/>
            <person name="Nakagawa T."/>
            <person name="Ezawa T."/>
            <person name="Yamaguchi K."/>
            <person name="Bino T."/>
            <person name="Nishimoto Y."/>
            <person name="Shigenobu S."/>
            <person name="Kawaguchi M."/>
        </authorList>
    </citation>
    <scope>NUCLEOTIDE SEQUENCE</scope>
    <source>
        <strain evidence="2">HR1</strain>
    </source>
</reference>
<dbReference type="GO" id="GO:0004672">
    <property type="term" value="F:protein kinase activity"/>
    <property type="evidence" value="ECO:0007669"/>
    <property type="project" value="InterPro"/>
</dbReference>
<dbReference type="AlphaFoldDB" id="A0A8H3QS99"/>
<dbReference type="InterPro" id="IPR001245">
    <property type="entry name" value="Ser-Thr/Tyr_kinase_cat_dom"/>
</dbReference>